<feature type="domain" description="HPt" evidence="6">
    <location>
        <begin position="40"/>
        <end position="139"/>
    </location>
</feature>
<organism evidence="7 8">
    <name type="scientific">Dipteronia sinensis</name>
    <dbReference type="NCBI Taxonomy" id="43782"/>
    <lineage>
        <taxon>Eukaryota</taxon>
        <taxon>Viridiplantae</taxon>
        <taxon>Streptophyta</taxon>
        <taxon>Embryophyta</taxon>
        <taxon>Tracheophyta</taxon>
        <taxon>Spermatophyta</taxon>
        <taxon>Magnoliopsida</taxon>
        <taxon>eudicotyledons</taxon>
        <taxon>Gunneridae</taxon>
        <taxon>Pentapetalae</taxon>
        <taxon>rosids</taxon>
        <taxon>malvids</taxon>
        <taxon>Sapindales</taxon>
        <taxon>Sapindaceae</taxon>
        <taxon>Hippocastanoideae</taxon>
        <taxon>Acereae</taxon>
        <taxon>Dipteronia</taxon>
    </lineage>
</organism>
<dbReference type="AlphaFoldDB" id="A0AAE0B1S1"/>
<sequence>MADKEALIEQLFDIIRSMEEEGLLDFHFRVNYSLNKEASDPYHFAELLSNFCSDSQITIRDMTSQVLEQSVNYQELEELCLKIKGGSSCLGVCRMADACGALGEAVDERSKEKCVGAVEAIKTEYLRVQDKINNIVQLKEKNEAEEHEKLDWKEENHFLPSNPTSHVPLPRSSPSKENDDHEDNLILLISLPKWALPIVVIRWFGGDI</sequence>
<evidence type="ECO:0000256" key="5">
    <source>
        <dbReference type="SAM" id="MobiDB-lite"/>
    </source>
</evidence>
<keyword evidence="8" id="KW-1185">Reference proteome</keyword>
<dbReference type="EMBL" id="JANJYJ010000001">
    <property type="protein sequence ID" value="KAK3228461.1"/>
    <property type="molecule type" value="Genomic_DNA"/>
</dbReference>
<dbReference type="InterPro" id="IPR008207">
    <property type="entry name" value="Sig_transdc_His_kin_Hpt_dom"/>
</dbReference>
<dbReference type="PANTHER" id="PTHR28242">
    <property type="entry name" value="PHOSPHORELAY INTERMEDIATE PROTEIN YPD1"/>
    <property type="match status" value="1"/>
</dbReference>
<dbReference type="PROSITE" id="PS50894">
    <property type="entry name" value="HPT"/>
    <property type="match status" value="1"/>
</dbReference>
<dbReference type="InterPro" id="IPR036641">
    <property type="entry name" value="HPT_dom_sf"/>
</dbReference>
<evidence type="ECO:0000256" key="1">
    <source>
        <dbReference type="ARBA" id="ARBA00022864"/>
    </source>
</evidence>
<evidence type="ECO:0000256" key="4">
    <source>
        <dbReference type="RuleBase" id="RU369004"/>
    </source>
</evidence>
<accession>A0AAE0B1S1</accession>
<comment type="caution">
    <text evidence="7">The sequence shown here is derived from an EMBL/GenBank/DDBJ whole genome shotgun (WGS) entry which is preliminary data.</text>
</comment>
<comment type="caution">
    <text evidence="3">Lacks conserved residue(s) required for the propagation of feature annotation.</text>
</comment>
<dbReference type="GO" id="GO:0043424">
    <property type="term" value="F:protein histidine kinase binding"/>
    <property type="evidence" value="ECO:0007669"/>
    <property type="project" value="UniProtKB-UniRule"/>
</dbReference>
<dbReference type="GO" id="GO:0009736">
    <property type="term" value="P:cytokinin-activated signaling pathway"/>
    <property type="evidence" value="ECO:0007669"/>
    <property type="project" value="UniProtKB-KW"/>
</dbReference>
<name>A0AAE0B1S1_9ROSI</name>
<dbReference type="PANTHER" id="PTHR28242:SF63">
    <property type="entry name" value="HISTIDINE-CONTAINING PHOSPHOTRANSFER PROTEIN"/>
    <property type="match status" value="1"/>
</dbReference>
<dbReference type="GO" id="GO:0009927">
    <property type="term" value="F:histidine phosphotransfer kinase activity"/>
    <property type="evidence" value="ECO:0007669"/>
    <property type="project" value="UniProtKB-UniRule"/>
</dbReference>
<gene>
    <name evidence="7" type="ORF">Dsin_000342</name>
</gene>
<feature type="region of interest" description="Disordered" evidence="5">
    <location>
        <begin position="152"/>
        <end position="178"/>
    </location>
</feature>
<dbReference type="Pfam" id="PF01627">
    <property type="entry name" value="Hpt"/>
    <property type="match status" value="1"/>
</dbReference>
<dbReference type="GO" id="GO:0005634">
    <property type="term" value="C:nucleus"/>
    <property type="evidence" value="ECO:0007669"/>
    <property type="project" value="UniProtKB-SubCell"/>
</dbReference>
<proteinExistence type="predicted"/>
<evidence type="ECO:0000259" key="6">
    <source>
        <dbReference type="PROSITE" id="PS50894"/>
    </source>
</evidence>
<dbReference type="Proteomes" id="UP001281410">
    <property type="component" value="Unassembled WGS sequence"/>
</dbReference>
<comment type="subcellular location">
    <subcellularLocation>
        <location evidence="4">Cytoplasm</location>
        <location evidence="4">Cytosol</location>
    </subcellularLocation>
    <subcellularLocation>
        <location evidence="4">Nucleus</location>
    </subcellularLocation>
</comment>
<keyword evidence="2 4" id="KW-0902">Two-component regulatory system</keyword>
<keyword evidence="1 4" id="KW-0932">Cytokinin signaling pathway</keyword>
<evidence type="ECO:0000256" key="2">
    <source>
        <dbReference type="ARBA" id="ARBA00023012"/>
    </source>
</evidence>
<dbReference type="GO" id="GO:0000160">
    <property type="term" value="P:phosphorelay signal transduction system"/>
    <property type="evidence" value="ECO:0007669"/>
    <property type="project" value="UniProtKB-UniRule"/>
</dbReference>
<dbReference type="GO" id="GO:0005829">
    <property type="term" value="C:cytosol"/>
    <property type="evidence" value="ECO:0007669"/>
    <property type="project" value="UniProtKB-SubCell"/>
</dbReference>
<dbReference type="InterPro" id="IPR045871">
    <property type="entry name" value="AHP1-5/YPD1"/>
</dbReference>
<dbReference type="Gene3D" id="1.20.120.160">
    <property type="entry name" value="HPT domain"/>
    <property type="match status" value="1"/>
</dbReference>
<protein>
    <recommendedName>
        <fullName evidence="4">Histidine-containing phosphotransfer protein</fullName>
    </recommendedName>
</protein>
<evidence type="ECO:0000313" key="7">
    <source>
        <dbReference type="EMBL" id="KAK3228461.1"/>
    </source>
</evidence>
<comment type="function">
    <text evidence="4">Functions as a two-component phosphorelay mediators between cytokinin sensor histidine kinases and response regulators (B-type ARRs). Plays an important role in propagating cytokinin signal transduction.</text>
</comment>
<comment type="domain">
    <text evidence="4">Histidine-containing phosphotransfer domain (HPt) contains an active histidine that mediates the phosphotransfer.</text>
</comment>
<evidence type="ECO:0000256" key="3">
    <source>
        <dbReference type="PROSITE-ProRule" id="PRU00110"/>
    </source>
</evidence>
<dbReference type="SUPFAM" id="SSF47226">
    <property type="entry name" value="Histidine-containing phosphotransfer domain, HPT domain"/>
    <property type="match status" value="1"/>
</dbReference>
<evidence type="ECO:0000313" key="8">
    <source>
        <dbReference type="Proteomes" id="UP001281410"/>
    </source>
</evidence>
<reference evidence="7" key="1">
    <citation type="journal article" date="2023" name="Plant J.">
        <title>Genome sequences and population genomics provide insights into the demographic history, inbreeding, and mutation load of two 'living fossil' tree species of Dipteronia.</title>
        <authorList>
            <person name="Feng Y."/>
            <person name="Comes H.P."/>
            <person name="Chen J."/>
            <person name="Zhu S."/>
            <person name="Lu R."/>
            <person name="Zhang X."/>
            <person name="Li P."/>
            <person name="Qiu J."/>
            <person name="Olsen K.M."/>
            <person name="Qiu Y."/>
        </authorList>
    </citation>
    <scope>NUCLEOTIDE SEQUENCE</scope>
    <source>
        <strain evidence="7">NBL</strain>
    </source>
</reference>